<dbReference type="Proteomes" id="UP000324800">
    <property type="component" value="Unassembled WGS sequence"/>
</dbReference>
<evidence type="ECO:0000256" key="5">
    <source>
        <dbReference type="ARBA" id="ARBA00022777"/>
    </source>
</evidence>
<comment type="caution">
    <text evidence="13">The sequence shown here is derived from an EMBL/GenBank/DDBJ whole genome shotgun (WGS) entry which is preliminary data.</text>
</comment>
<dbReference type="Gene3D" id="3.30.200.20">
    <property type="entry name" value="Phosphorylase Kinase, domain 1"/>
    <property type="match status" value="1"/>
</dbReference>
<dbReference type="GO" id="GO:0004693">
    <property type="term" value="F:cyclin-dependent protein serine/threonine kinase activity"/>
    <property type="evidence" value="ECO:0007669"/>
    <property type="project" value="UniProtKB-EC"/>
</dbReference>
<proteinExistence type="predicted"/>
<evidence type="ECO:0000256" key="11">
    <source>
        <dbReference type="SAM" id="Coils"/>
    </source>
</evidence>
<evidence type="ECO:0000256" key="6">
    <source>
        <dbReference type="ARBA" id="ARBA00022840"/>
    </source>
</evidence>
<evidence type="ECO:0000256" key="7">
    <source>
        <dbReference type="ARBA" id="ARBA00047811"/>
    </source>
</evidence>
<dbReference type="InterPro" id="IPR011009">
    <property type="entry name" value="Kinase-like_dom_sf"/>
</dbReference>
<feature type="active site" description="Proton acceptor" evidence="9">
    <location>
        <position position="126"/>
    </location>
</feature>
<dbReference type="PROSITE" id="PS50011">
    <property type="entry name" value="PROTEIN_KINASE_DOM"/>
    <property type="match status" value="1"/>
</dbReference>
<dbReference type="OrthoDB" id="548217at2759"/>
<evidence type="ECO:0000256" key="9">
    <source>
        <dbReference type="PIRSR" id="PIRSR000615-1"/>
    </source>
</evidence>
<dbReference type="Pfam" id="PF00069">
    <property type="entry name" value="Pkinase"/>
    <property type="match status" value="1"/>
</dbReference>
<dbReference type="EMBL" id="SNRW01000847">
    <property type="protein sequence ID" value="KAA6398949.1"/>
    <property type="molecule type" value="Genomic_DNA"/>
</dbReference>
<gene>
    <name evidence="13" type="ORF">EZS28_005523</name>
</gene>
<dbReference type="SMART" id="SM00220">
    <property type="entry name" value="S_TKc"/>
    <property type="match status" value="1"/>
</dbReference>
<evidence type="ECO:0000256" key="10">
    <source>
        <dbReference type="PIRSR" id="PIRSR000615-3"/>
    </source>
</evidence>
<comment type="catalytic activity">
    <reaction evidence="8">
        <text>L-seryl-[protein] + ATP = O-phospho-L-seryl-[protein] + ADP + H(+)</text>
        <dbReference type="Rhea" id="RHEA:17989"/>
        <dbReference type="Rhea" id="RHEA-COMP:9863"/>
        <dbReference type="Rhea" id="RHEA-COMP:11604"/>
        <dbReference type="ChEBI" id="CHEBI:15378"/>
        <dbReference type="ChEBI" id="CHEBI:29999"/>
        <dbReference type="ChEBI" id="CHEBI:30616"/>
        <dbReference type="ChEBI" id="CHEBI:83421"/>
        <dbReference type="ChEBI" id="CHEBI:456216"/>
        <dbReference type="EC" id="2.7.11.22"/>
    </reaction>
</comment>
<dbReference type="FunFam" id="1.10.510.10:FF:000624">
    <property type="entry name" value="Mitogen-activated protein kinase"/>
    <property type="match status" value="1"/>
</dbReference>
<keyword evidence="10" id="KW-0460">Magnesium</keyword>
<sequence>MNKYEVIGIQGEGAYGVVLKCRNKETGELVAVKKFKGDGENEMDRKTTLREVKILKTVNHINIVNLIEAFKRRNRLYLVFEFCDKNMLEILEESGSGIDSEDVRFYIWQLCRALDHCHRNGIIHRDIKPENLLVCKNGELKLCDFGFARFVSNKGDYTEYVATRWYRSPELLLSTSNYTTSVDIWAIGCIMGELTDGQPMFPGESEIDQLNVIMKVMGNLTDEQKSLYSRNSAFSEFKLPLFEQQSGNSNKQSQSSLLKPETLDRKYFGKMSRRALHFMKSLIKMDPSDRLTAEQCLRHPYFEGLEQANPDLMHTISRNVPVDNDRPQAKGRGRDVEIEKEKERMKQIEIERQKQKQIEIEFEQENERRKLIERERLKKIEIEIENENQRQIEGSKEELNI</sequence>
<dbReference type="PROSITE" id="PS00108">
    <property type="entry name" value="PROTEIN_KINASE_ST"/>
    <property type="match status" value="1"/>
</dbReference>
<protein>
    <recommendedName>
        <fullName evidence="1">cyclin-dependent kinase</fullName>
        <ecNumber evidence="1">2.7.11.22</ecNumber>
    </recommendedName>
</protein>
<dbReference type="PANTHER" id="PTHR24055">
    <property type="entry name" value="MITOGEN-ACTIVATED PROTEIN KINASE"/>
    <property type="match status" value="1"/>
</dbReference>
<dbReference type="AlphaFoldDB" id="A0A5J4WXJ0"/>
<feature type="coiled-coil region" evidence="11">
    <location>
        <begin position="338"/>
        <end position="390"/>
    </location>
</feature>
<keyword evidence="6" id="KW-0067">ATP-binding</keyword>
<dbReference type="FunFam" id="3.30.200.20:FF:000049">
    <property type="entry name" value="cyclin-dependent kinase-like 1 isoform X1"/>
    <property type="match status" value="1"/>
</dbReference>
<keyword evidence="4" id="KW-0547">Nucleotide-binding</keyword>
<evidence type="ECO:0000256" key="3">
    <source>
        <dbReference type="ARBA" id="ARBA00022679"/>
    </source>
</evidence>
<accession>A0A5J4WXJ0</accession>
<dbReference type="GO" id="GO:0046872">
    <property type="term" value="F:metal ion binding"/>
    <property type="evidence" value="ECO:0007669"/>
    <property type="project" value="UniProtKB-KW"/>
</dbReference>
<evidence type="ECO:0000256" key="2">
    <source>
        <dbReference type="ARBA" id="ARBA00022527"/>
    </source>
</evidence>
<evidence type="ECO:0000256" key="1">
    <source>
        <dbReference type="ARBA" id="ARBA00012425"/>
    </source>
</evidence>
<evidence type="ECO:0000259" key="12">
    <source>
        <dbReference type="PROSITE" id="PS50011"/>
    </source>
</evidence>
<name>A0A5J4WXJ0_9EUKA</name>
<evidence type="ECO:0000256" key="4">
    <source>
        <dbReference type="ARBA" id="ARBA00022741"/>
    </source>
</evidence>
<dbReference type="Gene3D" id="1.10.510.10">
    <property type="entry name" value="Transferase(Phosphotransferase) domain 1"/>
    <property type="match status" value="1"/>
</dbReference>
<dbReference type="CDD" id="cd07833">
    <property type="entry name" value="STKc_CDKL"/>
    <property type="match status" value="1"/>
</dbReference>
<evidence type="ECO:0000313" key="13">
    <source>
        <dbReference type="EMBL" id="KAA6398949.1"/>
    </source>
</evidence>
<keyword evidence="10" id="KW-0479">Metal-binding</keyword>
<evidence type="ECO:0000256" key="8">
    <source>
        <dbReference type="ARBA" id="ARBA00048367"/>
    </source>
</evidence>
<dbReference type="InterPro" id="IPR000719">
    <property type="entry name" value="Prot_kinase_dom"/>
</dbReference>
<keyword evidence="3" id="KW-0808">Transferase</keyword>
<evidence type="ECO:0000313" key="14">
    <source>
        <dbReference type="Proteomes" id="UP000324800"/>
    </source>
</evidence>
<feature type="domain" description="Protein kinase" evidence="12">
    <location>
        <begin position="4"/>
        <end position="302"/>
    </location>
</feature>
<dbReference type="SUPFAM" id="SSF56112">
    <property type="entry name" value="Protein kinase-like (PK-like)"/>
    <property type="match status" value="1"/>
</dbReference>
<dbReference type="GO" id="GO:0005524">
    <property type="term" value="F:ATP binding"/>
    <property type="evidence" value="ECO:0007669"/>
    <property type="project" value="UniProtKB-KW"/>
</dbReference>
<feature type="binding site" evidence="10">
    <location>
        <position position="131"/>
    </location>
    <ligand>
        <name>Mg(2+)</name>
        <dbReference type="ChEBI" id="CHEBI:18420"/>
    </ligand>
</feature>
<keyword evidence="11" id="KW-0175">Coiled coil</keyword>
<organism evidence="13 14">
    <name type="scientific">Streblomastix strix</name>
    <dbReference type="NCBI Taxonomy" id="222440"/>
    <lineage>
        <taxon>Eukaryota</taxon>
        <taxon>Metamonada</taxon>
        <taxon>Preaxostyla</taxon>
        <taxon>Oxymonadida</taxon>
        <taxon>Streblomastigidae</taxon>
        <taxon>Streblomastix</taxon>
    </lineage>
</organism>
<keyword evidence="5 13" id="KW-0418">Kinase</keyword>
<comment type="catalytic activity">
    <reaction evidence="7">
        <text>L-threonyl-[protein] + ATP = O-phospho-L-threonyl-[protein] + ADP + H(+)</text>
        <dbReference type="Rhea" id="RHEA:46608"/>
        <dbReference type="Rhea" id="RHEA-COMP:11060"/>
        <dbReference type="Rhea" id="RHEA-COMP:11605"/>
        <dbReference type="ChEBI" id="CHEBI:15378"/>
        <dbReference type="ChEBI" id="CHEBI:30013"/>
        <dbReference type="ChEBI" id="CHEBI:30616"/>
        <dbReference type="ChEBI" id="CHEBI:61977"/>
        <dbReference type="ChEBI" id="CHEBI:456216"/>
        <dbReference type="EC" id="2.7.11.22"/>
    </reaction>
</comment>
<dbReference type="InterPro" id="IPR008271">
    <property type="entry name" value="Ser/Thr_kinase_AS"/>
</dbReference>
<dbReference type="InterPro" id="IPR050117">
    <property type="entry name" value="MAPK"/>
</dbReference>
<dbReference type="EC" id="2.7.11.22" evidence="1"/>
<feature type="binding site" evidence="10">
    <location>
        <position position="144"/>
    </location>
    <ligand>
        <name>Mg(2+)</name>
        <dbReference type="ChEBI" id="CHEBI:18420"/>
    </ligand>
</feature>
<reference evidence="13 14" key="1">
    <citation type="submission" date="2019-03" db="EMBL/GenBank/DDBJ databases">
        <title>Single cell metagenomics reveals metabolic interactions within the superorganism composed of flagellate Streblomastix strix and complex community of Bacteroidetes bacteria on its surface.</title>
        <authorList>
            <person name="Treitli S.C."/>
            <person name="Kolisko M."/>
            <person name="Husnik F."/>
            <person name="Keeling P."/>
            <person name="Hampl V."/>
        </authorList>
    </citation>
    <scope>NUCLEOTIDE SEQUENCE [LARGE SCALE GENOMIC DNA]</scope>
    <source>
        <strain evidence="13">ST1C</strain>
    </source>
</reference>
<keyword evidence="2" id="KW-0723">Serine/threonine-protein kinase</keyword>